<dbReference type="PROSITE" id="PS00101">
    <property type="entry name" value="HEXAPEP_TRANSFERASES"/>
    <property type="match status" value="1"/>
</dbReference>
<dbReference type="InterPro" id="IPR051159">
    <property type="entry name" value="Hexapeptide_acetyltransf"/>
</dbReference>
<dbReference type="STRING" id="43775.SAMN04489760_1154"/>
<dbReference type="InterPro" id="IPR011004">
    <property type="entry name" value="Trimer_LpxA-like_sf"/>
</dbReference>
<dbReference type="AlphaFoldDB" id="A0A1H7Y900"/>
<dbReference type="Gene3D" id="2.160.10.10">
    <property type="entry name" value="Hexapeptide repeat proteins"/>
    <property type="match status" value="1"/>
</dbReference>
<evidence type="ECO:0000313" key="4">
    <source>
        <dbReference type="EMBL" id="SEM42610.1"/>
    </source>
</evidence>
<dbReference type="EMBL" id="FOBS01000015">
    <property type="protein sequence ID" value="SEM42610.1"/>
    <property type="molecule type" value="Genomic_DNA"/>
</dbReference>
<name>A0A1H7Y900_9BACT</name>
<accession>A0A1H7Y900</accession>
<evidence type="ECO:0000256" key="1">
    <source>
        <dbReference type="ARBA" id="ARBA00022679"/>
    </source>
</evidence>
<dbReference type="Pfam" id="PF00132">
    <property type="entry name" value="Hexapep"/>
    <property type="match status" value="1"/>
</dbReference>
<evidence type="ECO:0000256" key="2">
    <source>
        <dbReference type="ARBA" id="ARBA00022737"/>
    </source>
</evidence>
<dbReference type="InterPro" id="IPR018357">
    <property type="entry name" value="Hexapep_transf_CS"/>
</dbReference>
<dbReference type="GO" id="GO:0016746">
    <property type="term" value="F:acyltransferase activity"/>
    <property type="evidence" value="ECO:0007669"/>
    <property type="project" value="UniProtKB-KW"/>
</dbReference>
<dbReference type="Proteomes" id="UP000198744">
    <property type="component" value="Unassembled WGS sequence"/>
</dbReference>
<dbReference type="PANTHER" id="PTHR23416">
    <property type="entry name" value="SIALIC ACID SYNTHASE-RELATED"/>
    <property type="match status" value="1"/>
</dbReference>
<keyword evidence="5" id="KW-1185">Reference proteome</keyword>
<dbReference type="SUPFAM" id="SSF51161">
    <property type="entry name" value="Trimeric LpxA-like enzymes"/>
    <property type="match status" value="1"/>
</dbReference>
<dbReference type="RefSeq" id="WP_175476475.1">
    <property type="nucleotide sequence ID" value="NZ_FOBS01000015.1"/>
</dbReference>
<evidence type="ECO:0000256" key="3">
    <source>
        <dbReference type="ARBA" id="ARBA00023315"/>
    </source>
</evidence>
<sequence length="202" mass="22865">MKRLLPLTHLYLRRIIDRVAMYIYMPLFATHGKNILFDPWGDYSFRNISIGNDVTLGTKPILLAAESKIVIGNKVMFGPEVCIVAGNHNISEVGSFMFDVHKKIPEDDQDVIIEDDVWIGSRVLILTGVTIGRGAVVGAGAVVSRSIPPYAIAVGNPVRVVKFRWDVETILLHEKSIYPEKERFTRERLQKDQEILYQICQN</sequence>
<evidence type="ECO:0000313" key="5">
    <source>
        <dbReference type="Proteomes" id="UP000198744"/>
    </source>
</evidence>
<reference evidence="4 5" key="1">
    <citation type="submission" date="2016-10" db="EMBL/GenBank/DDBJ databases">
        <authorList>
            <person name="de Groot N.N."/>
        </authorList>
    </citation>
    <scope>NUCLEOTIDE SEQUENCE [LARGE SCALE GENOMIC DNA]</scope>
    <source>
        <strain evidence="4 5">DSM 8423</strain>
    </source>
</reference>
<proteinExistence type="predicted"/>
<dbReference type="CDD" id="cd04647">
    <property type="entry name" value="LbH_MAT_like"/>
    <property type="match status" value="1"/>
</dbReference>
<dbReference type="InterPro" id="IPR001451">
    <property type="entry name" value="Hexapep"/>
</dbReference>
<protein>
    <submittedName>
        <fullName evidence="4">Transferase hexapeptide (Six repeat-containing protein)</fullName>
    </submittedName>
</protein>
<keyword evidence="1 4" id="KW-0808">Transferase</keyword>
<keyword evidence="2" id="KW-0677">Repeat</keyword>
<organism evidence="4 5">
    <name type="scientific">Syntrophus gentianae</name>
    <dbReference type="NCBI Taxonomy" id="43775"/>
    <lineage>
        <taxon>Bacteria</taxon>
        <taxon>Pseudomonadati</taxon>
        <taxon>Thermodesulfobacteriota</taxon>
        <taxon>Syntrophia</taxon>
        <taxon>Syntrophales</taxon>
        <taxon>Syntrophaceae</taxon>
        <taxon>Syntrophus</taxon>
    </lineage>
</organism>
<keyword evidence="3" id="KW-0012">Acyltransferase</keyword>
<gene>
    <name evidence="4" type="ORF">SAMN04489760_1154</name>
</gene>